<sequence>VSGVSSTQITYTSETGERVVTSDAGWVLHNTTENAVATVASWTGPDKLDVTVAGEISTWNGDAIAIYTPYRAEIRDSNNAVLWPTDWRSGAVSGSTAGINVTSAGSPTTFRILFKAYIAGSGDPTSFTRLSGVKVYSTELDITMETIAKAMLSDMTALGVAVTEGDIAAITKVVEPSGFEFKDIKEVLSETARFGSQNGNQVAWGIRLNDSDHFFIEEFPTSIKYIIAKSRGSSDVEVSADIGESVQRIRGVYTDKLGNRVIMDWVEETDQYFGSYYISRTETLQNIDNDTDAQAYIQQLFNKEKAPPVSASYTTKGDVIQDVRGNVIPFDEVMADGSYIEVEDFRAAITGEQVSDLSANWVRDRLVAAEIDMDNKSVKLIPGKARKT</sequence>
<comment type="caution">
    <text evidence="1">The sequence shown here is derived from an EMBL/GenBank/DDBJ whole genome shotgun (WGS) entry which is preliminary data.</text>
</comment>
<protein>
    <submittedName>
        <fullName evidence="1">Uncharacterized protein</fullName>
    </submittedName>
</protein>
<organism evidence="1">
    <name type="scientific">marine sediment metagenome</name>
    <dbReference type="NCBI Taxonomy" id="412755"/>
    <lineage>
        <taxon>unclassified sequences</taxon>
        <taxon>metagenomes</taxon>
        <taxon>ecological metagenomes</taxon>
    </lineage>
</organism>
<dbReference type="EMBL" id="LAZR01056597">
    <property type="protein sequence ID" value="KKK73853.1"/>
    <property type="molecule type" value="Genomic_DNA"/>
</dbReference>
<dbReference type="AlphaFoldDB" id="A0A0F8XXZ2"/>
<reference evidence="1" key="1">
    <citation type="journal article" date="2015" name="Nature">
        <title>Complex archaea that bridge the gap between prokaryotes and eukaryotes.</title>
        <authorList>
            <person name="Spang A."/>
            <person name="Saw J.H."/>
            <person name="Jorgensen S.L."/>
            <person name="Zaremba-Niedzwiedzka K."/>
            <person name="Martijn J."/>
            <person name="Lind A.E."/>
            <person name="van Eijk R."/>
            <person name="Schleper C."/>
            <person name="Guy L."/>
            <person name="Ettema T.J."/>
        </authorList>
    </citation>
    <scope>NUCLEOTIDE SEQUENCE</scope>
</reference>
<accession>A0A0F8XXZ2</accession>
<feature type="non-terminal residue" evidence="1">
    <location>
        <position position="388"/>
    </location>
</feature>
<proteinExistence type="predicted"/>
<gene>
    <name evidence="1" type="ORF">LCGC14_2889650</name>
</gene>
<feature type="non-terminal residue" evidence="1">
    <location>
        <position position="1"/>
    </location>
</feature>
<name>A0A0F8XXZ2_9ZZZZ</name>
<evidence type="ECO:0000313" key="1">
    <source>
        <dbReference type="EMBL" id="KKK73853.1"/>
    </source>
</evidence>